<dbReference type="AlphaFoldDB" id="A0A923HQB1"/>
<organism evidence="7 8">
    <name type="scientific">Undibacterium nitidum</name>
    <dbReference type="NCBI Taxonomy" id="2762298"/>
    <lineage>
        <taxon>Bacteria</taxon>
        <taxon>Pseudomonadati</taxon>
        <taxon>Pseudomonadota</taxon>
        <taxon>Betaproteobacteria</taxon>
        <taxon>Burkholderiales</taxon>
        <taxon>Oxalobacteraceae</taxon>
        <taxon>Undibacterium</taxon>
    </lineage>
</organism>
<dbReference type="NCBIfam" id="TIGR01730">
    <property type="entry name" value="RND_mfp"/>
    <property type="match status" value="1"/>
</dbReference>
<feature type="transmembrane region" description="Helical" evidence="3">
    <location>
        <begin position="34"/>
        <end position="52"/>
    </location>
</feature>
<name>A0A923HQB1_9BURK</name>
<feature type="coiled-coil region" evidence="2">
    <location>
        <begin position="172"/>
        <end position="199"/>
    </location>
</feature>
<keyword evidence="8" id="KW-1185">Reference proteome</keyword>
<dbReference type="Pfam" id="PF25876">
    <property type="entry name" value="HH_MFP_RND"/>
    <property type="match status" value="1"/>
</dbReference>
<dbReference type="Gene3D" id="2.40.50.100">
    <property type="match status" value="2"/>
</dbReference>
<dbReference type="InterPro" id="IPR058624">
    <property type="entry name" value="MdtA-like_HH"/>
</dbReference>
<dbReference type="GO" id="GO:0015562">
    <property type="term" value="F:efflux transmembrane transporter activity"/>
    <property type="evidence" value="ECO:0007669"/>
    <property type="project" value="TreeGrafter"/>
</dbReference>
<feature type="domain" description="Multidrug resistance protein MdtA-like barrel-sandwich hybrid" evidence="5">
    <location>
        <begin position="86"/>
        <end position="232"/>
    </location>
</feature>
<keyword evidence="3" id="KW-0472">Membrane</keyword>
<keyword evidence="2" id="KW-0175">Coiled coil</keyword>
<gene>
    <name evidence="7" type="ORF">H8K36_03995</name>
</gene>
<dbReference type="EMBL" id="JACOFZ010000001">
    <property type="protein sequence ID" value="MBC3880522.1"/>
    <property type="molecule type" value="Genomic_DNA"/>
</dbReference>
<reference evidence="7" key="1">
    <citation type="submission" date="2020-08" db="EMBL/GenBank/DDBJ databases">
        <title>Novel species isolated from subtropical streams in China.</title>
        <authorList>
            <person name="Lu H."/>
        </authorList>
    </citation>
    <scope>NUCLEOTIDE SEQUENCE</scope>
    <source>
        <strain evidence="7">LX22W</strain>
    </source>
</reference>
<dbReference type="Pfam" id="PF25954">
    <property type="entry name" value="Beta-barrel_RND_2"/>
    <property type="match status" value="1"/>
</dbReference>
<dbReference type="Gene3D" id="2.40.30.170">
    <property type="match status" value="1"/>
</dbReference>
<keyword evidence="3" id="KW-1133">Transmembrane helix</keyword>
<evidence type="ECO:0000256" key="1">
    <source>
        <dbReference type="ARBA" id="ARBA00009477"/>
    </source>
</evidence>
<evidence type="ECO:0000256" key="2">
    <source>
        <dbReference type="SAM" id="Coils"/>
    </source>
</evidence>
<accession>A0A923HQB1</accession>
<comment type="caution">
    <text evidence="7">The sequence shown here is derived from an EMBL/GenBank/DDBJ whole genome shotgun (WGS) entry which is preliminary data.</text>
</comment>
<dbReference type="PANTHER" id="PTHR30469">
    <property type="entry name" value="MULTIDRUG RESISTANCE PROTEIN MDTA"/>
    <property type="match status" value="1"/>
</dbReference>
<dbReference type="GO" id="GO:1990281">
    <property type="term" value="C:efflux pump complex"/>
    <property type="evidence" value="ECO:0007669"/>
    <property type="project" value="TreeGrafter"/>
</dbReference>
<evidence type="ECO:0000259" key="6">
    <source>
        <dbReference type="Pfam" id="PF25954"/>
    </source>
</evidence>
<evidence type="ECO:0000313" key="8">
    <source>
        <dbReference type="Proteomes" id="UP000627446"/>
    </source>
</evidence>
<dbReference type="Gene3D" id="2.40.420.20">
    <property type="match status" value="1"/>
</dbReference>
<feature type="domain" description="CusB-like beta-barrel" evidence="6">
    <location>
        <begin position="255"/>
        <end position="328"/>
    </location>
</feature>
<dbReference type="PANTHER" id="PTHR30469:SF38">
    <property type="entry name" value="HLYD FAMILY SECRETION PROTEIN"/>
    <property type="match status" value="1"/>
</dbReference>
<evidence type="ECO:0000256" key="3">
    <source>
        <dbReference type="SAM" id="Phobius"/>
    </source>
</evidence>
<proteinExistence type="inferred from homology"/>
<dbReference type="InterPro" id="IPR006143">
    <property type="entry name" value="RND_pump_MFP"/>
</dbReference>
<protein>
    <submittedName>
        <fullName evidence="7">Efflux RND transporter periplasmic adaptor subunit</fullName>
    </submittedName>
</protein>
<evidence type="ECO:0000259" key="5">
    <source>
        <dbReference type="Pfam" id="PF25917"/>
    </source>
</evidence>
<evidence type="ECO:0000313" key="7">
    <source>
        <dbReference type="EMBL" id="MBC3880522.1"/>
    </source>
</evidence>
<evidence type="ECO:0000259" key="4">
    <source>
        <dbReference type="Pfam" id="PF25876"/>
    </source>
</evidence>
<comment type="similarity">
    <text evidence="1">Belongs to the membrane fusion protein (MFP) (TC 8.A.1) family.</text>
</comment>
<keyword evidence="3" id="KW-0812">Transmembrane</keyword>
<dbReference type="InterPro" id="IPR058625">
    <property type="entry name" value="MdtA-like_BSH"/>
</dbReference>
<dbReference type="RefSeq" id="WP_186914973.1">
    <property type="nucleotide sequence ID" value="NZ_JACOFZ010000001.1"/>
</dbReference>
<dbReference type="SUPFAM" id="SSF111369">
    <property type="entry name" value="HlyD-like secretion proteins"/>
    <property type="match status" value="1"/>
</dbReference>
<sequence>MTDSSTNSNTGSSNALKQLKIDRTAPQFTKKKNWGLWTAIAVSIVAATGIALKPRAIEVQTTSVVTSYPSQQYAQLTASGYVVAQRRAAVASKATGRLIWLNVREGSQVKQGEIIARLDASDVQAAMAAVQASIRQAEAGVAQSNVELVNAESDLKRSQGLNAQGFISAQAMEAAQKRVNAAKAAMASAQANVAVAKSQLKVQQVNQDFTEIRAPFDGIVLVKNANIGDIITPFSSAAGAQGAVVTMADMTTLEVEADVSESNLAKAKIGLPVEITLDALPDMRFRGNVAGIVPTVDRAKATVMTKIRFEKLDPRILPEMSAKVTILSQAATDADQKPVLTINPKALVERQGKKLVFRIKDDTVEAINVTPSSKIGDNLEITGELKSGDKLVLNPDTKLEAGKKVTVASK</sequence>
<dbReference type="Proteomes" id="UP000627446">
    <property type="component" value="Unassembled WGS sequence"/>
</dbReference>
<dbReference type="InterPro" id="IPR058792">
    <property type="entry name" value="Beta-barrel_RND_2"/>
</dbReference>
<dbReference type="Pfam" id="PF25917">
    <property type="entry name" value="BSH_RND"/>
    <property type="match status" value="1"/>
</dbReference>
<feature type="domain" description="Multidrug resistance protein MdtA-like alpha-helical hairpin" evidence="4">
    <location>
        <begin position="135"/>
        <end position="201"/>
    </location>
</feature>